<organism evidence="3 4">
    <name type="scientific">Favolaschia claudopus</name>
    <dbReference type="NCBI Taxonomy" id="2862362"/>
    <lineage>
        <taxon>Eukaryota</taxon>
        <taxon>Fungi</taxon>
        <taxon>Dikarya</taxon>
        <taxon>Basidiomycota</taxon>
        <taxon>Agaricomycotina</taxon>
        <taxon>Agaricomycetes</taxon>
        <taxon>Agaricomycetidae</taxon>
        <taxon>Agaricales</taxon>
        <taxon>Marasmiineae</taxon>
        <taxon>Mycenaceae</taxon>
        <taxon>Favolaschia</taxon>
    </lineage>
</organism>
<accession>A0AAW0B758</accession>
<keyword evidence="4" id="KW-1185">Reference proteome</keyword>
<feature type="transmembrane region" description="Helical" evidence="2">
    <location>
        <begin position="64"/>
        <end position="86"/>
    </location>
</feature>
<evidence type="ECO:0000313" key="3">
    <source>
        <dbReference type="EMBL" id="KAK7021471.1"/>
    </source>
</evidence>
<keyword evidence="2" id="KW-1133">Transmembrane helix</keyword>
<dbReference type="AlphaFoldDB" id="A0AAW0B758"/>
<keyword evidence="2" id="KW-0472">Membrane</keyword>
<gene>
    <name evidence="3" type="ORF">R3P38DRAFT_2780705</name>
</gene>
<dbReference type="Proteomes" id="UP001362999">
    <property type="component" value="Unassembled WGS sequence"/>
</dbReference>
<comment type="caution">
    <text evidence="3">The sequence shown here is derived from an EMBL/GenBank/DDBJ whole genome shotgun (WGS) entry which is preliminary data.</text>
</comment>
<sequence>MVVLTTGLRPPPETVIRNSYSSADTQAKTVSSQGGRGSSRNNYIQQRRVANVSRVCGSCYPGSLSIPGLSGTSMIALIAGLTALLLSRRKKGKAKLEETTPVPARVASINPFIIDHPVPWASPPPYTTSPGSSCVVLNGKFQHGLP</sequence>
<feature type="compositionally biased region" description="Polar residues" evidence="1">
    <location>
        <begin position="20"/>
        <end position="30"/>
    </location>
</feature>
<evidence type="ECO:0000256" key="2">
    <source>
        <dbReference type="SAM" id="Phobius"/>
    </source>
</evidence>
<evidence type="ECO:0000256" key="1">
    <source>
        <dbReference type="SAM" id="MobiDB-lite"/>
    </source>
</evidence>
<name>A0AAW0B758_9AGAR</name>
<reference evidence="3 4" key="1">
    <citation type="journal article" date="2024" name="J Genomics">
        <title>Draft genome sequencing and assembly of Favolaschia claudopus CIRM-BRFM 2984 isolated from oak limbs.</title>
        <authorList>
            <person name="Navarro D."/>
            <person name="Drula E."/>
            <person name="Chaduli D."/>
            <person name="Cazenave R."/>
            <person name="Ahrendt S."/>
            <person name="Wang J."/>
            <person name="Lipzen A."/>
            <person name="Daum C."/>
            <person name="Barry K."/>
            <person name="Grigoriev I.V."/>
            <person name="Favel A."/>
            <person name="Rosso M.N."/>
            <person name="Martin F."/>
        </authorList>
    </citation>
    <scope>NUCLEOTIDE SEQUENCE [LARGE SCALE GENOMIC DNA]</scope>
    <source>
        <strain evidence="3 4">CIRM-BRFM 2984</strain>
    </source>
</reference>
<feature type="region of interest" description="Disordered" evidence="1">
    <location>
        <begin position="20"/>
        <end position="41"/>
    </location>
</feature>
<keyword evidence="2" id="KW-0812">Transmembrane</keyword>
<dbReference type="EMBL" id="JAWWNJ010000038">
    <property type="protein sequence ID" value="KAK7021471.1"/>
    <property type="molecule type" value="Genomic_DNA"/>
</dbReference>
<evidence type="ECO:0000313" key="4">
    <source>
        <dbReference type="Proteomes" id="UP001362999"/>
    </source>
</evidence>
<protein>
    <submittedName>
        <fullName evidence="3">Uncharacterized protein</fullName>
    </submittedName>
</protein>
<proteinExistence type="predicted"/>